<dbReference type="AlphaFoldDB" id="A0A200R8P8"/>
<organism evidence="2 3">
    <name type="scientific">Macleaya cordata</name>
    <name type="common">Five-seeded plume-poppy</name>
    <name type="synonym">Bocconia cordata</name>
    <dbReference type="NCBI Taxonomy" id="56857"/>
    <lineage>
        <taxon>Eukaryota</taxon>
        <taxon>Viridiplantae</taxon>
        <taxon>Streptophyta</taxon>
        <taxon>Embryophyta</taxon>
        <taxon>Tracheophyta</taxon>
        <taxon>Spermatophyta</taxon>
        <taxon>Magnoliopsida</taxon>
        <taxon>Ranunculales</taxon>
        <taxon>Papaveraceae</taxon>
        <taxon>Papaveroideae</taxon>
        <taxon>Macleaya</taxon>
    </lineage>
</organism>
<accession>A0A200R8P8</accession>
<feature type="region of interest" description="Disordered" evidence="1">
    <location>
        <begin position="867"/>
        <end position="886"/>
    </location>
</feature>
<protein>
    <submittedName>
        <fullName evidence="2">Uncharacterized protein</fullName>
    </submittedName>
</protein>
<feature type="compositionally biased region" description="Basic and acidic residues" evidence="1">
    <location>
        <begin position="867"/>
        <end position="880"/>
    </location>
</feature>
<dbReference type="InParanoid" id="A0A200R8P8"/>
<dbReference type="STRING" id="56857.A0A200R8P8"/>
<dbReference type="OMA" id="CNNHEIA"/>
<keyword evidence="3" id="KW-1185">Reference proteome</keyword>
<feature type="region of interest" description="Disordered" evidence="1">
    <location>
        <begin position="454"/>
        <end position="508"/>
    </location>
</feature>
<dbReference type="OrthoDB" id="1939758at2759"/>
<sequence length="886" mass="97369">MEVGSSSSTTTTTSSWTSATNWIVKNGSLNNSLSFETPFSEINEESNSPKDQLQLIKPISPDSGPCEITISFSQKHEIQQIYVRSTARVYEIYYAPDQKSSNEYLCTVRCSAAAKEDAARNASDSGEANGLYPEGSSGTMELCVDNIKNDNRHGTNEDDWVEVKVPVSPLLDNSVPTKVNRNTGRSTQDSYEATAEITDADPCISITLRLLSLQTQGCVYLEEIYIFGEPVEPSDSDHQVGPLQNSAGSSLMSMLVPTLLQLSKSRTQEKNASDTREDLKYQDGKFKETESLNPEIGRTKQQEAQSSIQDEGETKLEEVAKGSADLTQLESAKHVPGTGQGPVFVTKENDQSYGCIERVLDHLVSRVGRIEAFCLRFEEKMLGPISSIETRLERLEKQVEVLNMRPQFSEFNPGTRITAPEFSCSESLSNSFHNDGNNPCTRFTAPEFSCSESLSNSLHNDENDEHFPKGSEYAVKDTPCTRIRDPEFLGNESESNSLDNDGIDDHNSRGLEYVADKNTHVGEPSSPVRDASVSSVFPQMCPGLVIRAPEFPSDNDGEDEGGEDGEDMNCTEVFESAEKTCSIGKKSVSIDDALASALAGFLSTTSVQSPKVTQTFKVRTPDIVNEDHNDNNKSKSPSTNPYEESAADAGIFCDGSNSSEHVSPSDSTSCCSSRENELQVMKLRSEIPDLIPEQTAIYEDWFTNPAYEREIGTDNRTQLEMQLFAEKNYDEIADKTISGTIIACHDLTSATEVQNPDYKISDSENVLERTYSSVVDFELPILDVTFVPQGNLNAKSPLEALLDDKPESNIEDSCVKGEDDDGVKSVEQSHLISVEDDKLQIPTSDDKLLLVGIDDLTVESVIPNKETEHVEDSSVCKGDKSFSSLI</sequence>
<dbReference type="PANTHER" id="PTHR37261">
    <property type="entry name" value="40S RIBOSOMAL PROTEIN S27"/>
    <property type="match status" value="1"/>
</dbReference>
<dbReference type="FunCoup" id="A0A200R8P8">
    <property type="interactions" value="1134"/>
</dbReference>
<dbReference type="PANTHER" id="PTHR37261:SF1">
    <property type="entry name" value="40S RIBOSOMAL PROTEIN S27"/>
    <property type="match status" value="1"/>
</dbReference>
<dbReference type="Proteomes" id="UP000195402">
    <property type="component" value="Unassembled WGS sequence"/>
</dbReference>
<evidence type="ECO:0000313" key="2">
    <source>
        <dbReference type="EMBL" id="OVA19109.1"/>
    </source>
</evidence>
<evidence type="ECO:0000313" key="3">
    <source>
        <dbReference type="Proteomes" id="UP000195402"/>
    </source>
</evidence>
<name>A0A200R8P8_MACCD</name>
<reference evidence="2 3" key="1">
    <citation type="journal article" date="2017" name="Mol. Plant">
        <title>The Genome of Medicinal Plant Macleaya cordata Provides New Insights into Benzylisoquinoline Alkaloids Metabolism.</title>
        <authorList>
            <person name="Liu X."/>
            <person name="Liu Y."/>
            <person name="Huang P."/>
            <person name="Ma Y."/>
            <person name="Qing Z."/>
            <person name="Tang Q."/>
            <person name="Cao H."/>
            <person name="Cheng P."/>
            <person name="Zheng Y."/>
            <person name="Yuan Z."/>
            <person name="Zhou Y."/>
            <person name="Liu J."/>
            <person name="Tang Z."/>
            <person name="Zhuo Y."/>
            <person name="Zhang Y."/>
            <person name="Yu L."/>
            <person name="Huang J."/>
            <person name="Yang P."/>
            <person name="Peng Q."/>
            <person name="Zhang J."/>
            <person name="Jiang W."/>
            <person name="Zhang Z."/>
            <person name="Lin K."/>
            <person name="Ro D.K."/>
            <person name="Chen X."/>
            <person name="Xiong X."/>
            <person name="Shang Y."/>
            <person name="Huang S."/>
            <person name="Zeng J."/>
        </authorList>
    </citation>
    <scope>NUCLEOTIDE SEQUENCE [LARGE SCALE GENOMIC DNA]</scope>
    <source>
        <strain evidence="3">cv. BLH2017</strain>
        <tissue evidence="2">Root</tissue>
    </source>
</reference>
<feature type="region of interest" description="Disordered" evidence="1">
    <location>
        <begin position="264"/>
        <end position="313"/>
    </location>
</feature>
<proteinExistence type="predicted"/>
<evidence type="ECO:0000256" key="1">
    <source>
        <dbReference type="SAM" id="MobiDB-lite"/>
    </source>
</evidence>
<feature type="region of interest" description="Disordered" evidence="1">
    <location>
        <begin position="618"/>
        <end position="644"/>
    </location>
</feature>
<feature type="compositionally biased region" description="Basic and acidic residues" evidence="1">
    <location>
        <begin position="459"/>
        <end position="469"/>
    </location>
</feature>
<feature type="compositionally biased region" description="Acidic residues" evidence="1">
    <location>
        <begin position="553"/>
        <end position="567"/>
    </location>
</feature>
<comment type="caution">
    <text evidence="2">The sequence shown here is derived from an EMBL/GenBank/DDBJ whole genome shotgun (WGS) entry which is preliminary data.</text>
</comment>
<feature type="region of interest" description="Disordered" evidence="1">
    <location>
        <begin position="546"/>
        <end position="567"/>
    </location>
</feature>
<dbReference type="EMBL" id="MVGT01000262">
    <property type="protein sequence ID" value="OVA19109.1"/>
    <property type="molecule type" value="Genomic_DNA"/>
</dbReference>
<gene>
    <name evidence="2" type="ORF">BVC80_7895g2</name>
</gene>
<feature type="compositionally biased region" description="Basic and acidic residues" evidence="1">
    <location>
        <begin position="266"/>
        <end position="290"/>
    </location>
</feature>